<dbReference type="Proteomes" id="UP001337655">
    <property type="component" value="Unassembled WGS sequence"/>
</dbReference>
<dbReference type="EC" id="3.6.1.10" evidence="3 12"/>
<evidence type="ECO:0000256" key="3">
    <source>
        <dbReference type="ARBA" id="ARBA00012459"/>
    </source>
</evidence>
<organism evidence="14 15">
    <name type="scientific">Saxophila tyrrhenica</name>
    <dbReference type="NCBI Taxonomy" id="1690608"/>
    <lineage>
        <taxon>Eukaryota</taxon>
        <taxon>Fungi</taxon>
        <taxon>Dikarya</taxon>
        <taxon>Ascomycota</taxon>
        <taxon>Pezizomycotina</taxon>
        <taxon>Dothideomycetes</taxon>
        <taxon>Dothideomycetidae</taxon>
        <taxon>Mycosphaerellales</taxon>
        <taxon>Extremaceae</taxon>
        <taxon>Saxophila</taxon>
    </lineage>
</organism>
<evidence type="ECO:0000256" key="1">
    <source>
        <dbReference type="ARBA" id="ARBA00004576"/>
    </source>
</evidence>
<evidence type="ECO:0000256" key="9">
    <source>
        <dbReference type="ARBA" id="ARBA00022989"/>
    </source>
</evidence>
<keyword evidence="7 12" id="KW-0378">Hydrolase</keyword>
<dbReference type="AlphaFoldDB" id="A0AAV9P6C3"/>
<keyword evidence="10 12" id="KW-0472">Membrane</keyword>
<accession>A0AAV9P6C3</accession>
<feature type="compositionally biased region" description="Basic and acidic residues" evidence="13">
    <location>
        <begin position="526"/>
        <end position="537"/>
    </location>
</feature>
<proteinExistence type="inferred from homology"/>
<name>A0AAV9P6C3_9PEZI</name>
<keyword evidence="5 12" id="KW-0926">Vacuole</keyword>
<dbReference type="GO" id="GO:0005774">
    <property type="term" value="C:vacuolar membrane"/>
    <property type="evidence" value="ECO:0007669"/>
    <property type="project" value="UniProtKB-SubCell"/>
</dbReference>
<keyword evidence="6" id="KW-0812">Transmembrane</keyword>
<dbReference type="GO" id="GO:0000298">
    <property type="term" value="F:endopolyphosphatase activity"/>
    <property type="evidence" value="ECO:0007669"/>
    <property type="project" value="UniProtKB-EC"/>
</dbReference>
<dbReference type="Gene3D" id="3.60.21.10">
    <property type="match status" value="1"/>
</dbReference>
<protein>
    <recommendedName>
        <fullName evidence="4 12">Endopolyphosphatase</fullName>
        <ecNumber evidence="3 12">3.6.1.10</ecNumber>
    </recommendedName>
</protein>
<comment type="subcellular location">
    <subcellularLocation>
        <location evidence="1">Vacuole membrane</location>
        <topology evidence="1">Single-pass type II membrane protein</topology>
    </subcellularLocation>
</comment>
<reference evidence="14 15" key="1">
    <citation type="submission" date="2023-08" db="EMBL/GenBank/DDBJ databases">
        <title>Black Yeasts Isolated from many extreme environments.</title>
        <authorList>
            <person name="Coleine C."/>
            <person name="Stajich J.E."/>
            <person name="Selbmann L."/>
        </authorList>
    </citation>
    <scope>NUCLEOTIDE SEQUENCE [LARGE SCALE GENOMIC DNA]</scope>
    <source>
        <strain evidence="14 15">CCFEE 5935</strain>
    </source>
</reference>
<dbReference type="GO" id="GO:0006798">
    <property type="term" value="P:polyphosphate catabolic process"/>
    <property type="evidence" value="ECO:0007669"/>
    <property type="project" value="TreeGrafter"/>
</dbReference>
<evidence type="ECO:0000256" key="6">
    <source>
        <dbReference type="ARBA" id="ARBA00022692"/>
    </source>
</evidence>
<feature type="compositionally biased region" description="Basic residues" evidence="13">
    <location>
        <begin position="589"/>
        <end position="607"/>
    </location>
</feature>
<evidence type="ECO:0000256" key="4">
    <source>
        <dbReference type="ARBA" id="ARBA00014458"/>
    </source>
</evidence>
<evidence type="ECO:0000313" key="14">
    <source>
        <dbReference type="EMBL" id="KAK5168274.1"/>
    </source>
</evidence>
<evidence type="ECO:0000256" key="10">
    <source>
        <dbReference type="ARBA" id="ARBA00023136"/>
    </source>
</evidence>
<gene>
    <name evidence="14" type="primary">PPN1</name>
    <name evidence="14" type="ORF">LTR77_006843</name>
</gene>
<feature type="region of interest" description="Disordered" evidence="13">
    <location>
        <begin position="575"/>
        <end position="609"/>
    </location>
</feature>
<dbReference type="PANTHER" id="PTHR10340">
    <property type="entry name" value="SPHINGOMYELIN PHOSPHODIESTERASE"/>
    <property type="match status" value="1"/>
</dbReference>
<dbReference type="PIRSF" id="PIRSF027093">
    <property type="entry name" value="EndopolyPtase_N1"/>
    <property type="match status" value="1"/>
</dbReference>
<comment type="caution">
    <text evidence="14">The sequence shown here is derived from an EMBL/GenBank/DDBJ whole genome shotgun (WGS) entry which is preliminary data.</text>
</comment>
<dbReference type="SUPFAM" id="SSF56300">
    <property type="entry name" value="Metallo-dependent phosphatases"/>
    <property type="match status" value="1"/>
</dbReference>
<evidence type="ECO:0000256" key="11">
    <source>
        <dbReference type="ARBA" id="ARBA00023180"/>
    </source>
</evidence>
<dbReference type="EMBL" id="JAVRRT010000010">
    <property type="protein sequence ID" value="KAK5168274.1"/>
    <property type="molecule type" value="Genomic_DNA"/>
</dbReference>
<dbReference type="GeneID" id="89928182"/>
<comment type="similarity">
    <text evidence="2">Belongs to the endopolyphosphatase PPN1 family.</text>
</comment>
<keyword evidence="8" id="KW-0735">Signal-anchor</keyword>
<evidence type="ECO:0000256" key="12">
    <source>
        <dbReference type="PIRNR" id="PIRNR027093"/>
    </source>
</evidence>
<keyword evidence="15" id="KW-1185">Reference proteome</keyword>
<dbReference type="GO" id="GO:0008081">
    <property type="term" value="F:phosphoric diester hydrolase activity"/>
    <property type="evidence" value="ECO:0007669"/>
    <property type="project" value="TreeGrafter"/>
</dbReference>
<evidence type="ECO:0000313" key="15">
    <source>
        <dbReference type="Proteomes" id="UP001337655"/>
    </source>
</evidence>
<dbReference type="RefSeq" id="XP_064657884.1">
    <property type="nucleotide sequence ID" value="XM_064804083.1"/>
</dbReference>
<dbReference type="InterPro" id="IPR029052">
    <property type="entry name" value="Metallo-depent_PP-like"/>
</dbReference>
<evidence type="ECO:0000256" key="13">
    <source>
        <dbReference type="SAM" id="MobiDB-lite"/>
    </source>
</evidence>
<dbReference type="GO" id="GO:0004309">
    <property type="term" value="F:exopolyphosphatase activity"/>
    <property type="evidence" value="ECO:0007669"/>
    <property type="project" value="TreeGrafter"/>
</dbReference>
<dbReference type="FunFam" id="3.60.21.10:FF:000082">
    <property type="entry name" value="Endopolyphosphatase"/>
    <property type="match status" value="1"/>
</dbReference>
<comment type="catalytic activity">
    <reaction evidence="12">
        <text>[phosphate](n+1) + n H2O = (n+1) phosphate + n H(+)</text>
        <dbReference type="Rhea" id="RHEA:22452"/>
        <dbReference type="Rhea" id="RHEA-COMP:14280"/>
        <dbReference type="ChEBI" id="CHEBI:15377"/>
        <dbReference type="ChEBI" id="CHEBI:15378"/>
        <dbReference type="ChEBI" id="CHEBI:16838"/>
        <dbReference type="ChEBI" id="CHEBI:43474"/>
        <dbReference type="EC" id="3.6.1.10"/>
    </reaction>
</comment>
<evidence type="ECO:0000256" key="8">
    <source>
        <dbReference type="ARBA" id="ARBA00022968"/>
    </source>
</evidence>
<keyword evidence="11" id="KW-0325">Glycoprotein</keyword>
<dbReference type="GO" id="GO:0000324">
    <property type="term" value="C:fungal-type vacuole"/>
    <property type="evidence" value="ECO:0007669"/>
    <property type="project" value="TreeGrafter"/>
</dbReference>
<evidence type="ECO:0000256" key="5">
    <source>
        <dbReference type="ARBA" id="ARBA00022554"/>
    </source>
</evidence>
<feature type="compositionally biased region" description="Low complexity" evidence="13">
    <location>
        <begin position="575"/>
        <end position="588"/>
    </location>
</feature>
<dbReference type="PANTHER" id="PTHR10340:SF55">
    <property type="entry name" value="ENDOPOLYPHOSPHATASE"/>
    <property type="match status" value="1"/>
</dbReference>
<evidence type="ECO:0000256" key="7">
    <source>
        <dbReference type="ARBA" id="ARBA00022801"/>
    </source>
</evidence>
<dbReference type="InterPro" id="IPR012358">
    <property type="entry name" value="EndopolyPtase_N1"/>
</dbReference>
<sequence length="635" mass="73123">MLIGDSDFHPDRFYEVYTSTKDDDACHRGQGPAGIYGAETSDCDSPIDLINKTMKWIGSELKDKIDFVVWTGDSARHDNDEELPRSEEQVVGLNQFMVDKMYETFGKHNGDEGDEDPNNDYIIPVVPNLGNNDILPHNIFRSGPNKWTRNYAKLWRQFIPEAQKHQFEQGGWFYVEVIPNKLAVFSLNTLFFFTSNAAADGCASHSEPGYRQMEWLRIQLQFMRDRGMKAILTGHVPPIREDTKTTWDETCWQKYTLWLRQYRDVVVSSLYGHFNYDHFILQDFDDLRKGTKKGKMPNYEIEAAEDDELHAEVSSNYFIDLRKVWSKLPSPPKSLSWLDQLHAEIDELRHDQRPLSQSKKILTNFVKSKKKKRKEKEKKYLKKMGGEFAERFSAAFVSASVVPNLYPTLRVYEYNTTGLDHQAGLEQLLAPKAMPELSEDAGDENVSIAKKRKYKFEVPDSPSKSSPPGPAYSPQTLSLIRYKQYFANLTHINNDFHGLPVGSERAESSDLNAAKWKEGKHKGKTKPKDHEPNPKKFKFELHYDTKDDDVYKLEDLTMPNLVDLARRIGGFKASDAASDAASSDSVGASKKKKHKKHKKHKHKHKKSKQDEAWFTFVRRAFVETLSQDELEEEFG</sequence>
<keyword evidence="9" id="KW-1133">Transmembrane helix</keyword>
<feature type="region of interest" description="Disordered" evidence="13">
    <location>
        <begin position="510"/>
        <end position="537"/>
    </location>
</feature>
<comment type="function">
    <text evidence="12">Catalyzes the hydrolysis of inorganic polyphosphate (polyP) chains of many hundreds of phosphate residues into shorter lengths.</text>
</comment>
<evidence type="ECO:0000256" key="2">
    <source>
        <dbReference type="ARBA" id="ARBA00010399"/>
    </source>
</evidence>